<organism evidence="1">
    <name type="scientific">human gut metagenome</name>
    <dbReference type="NCBI Taxonomy" id="408170"/>
    <lineage>
        <taxon>unclassified sequences</taxon>
        <taxon>metagenomes</taxon>
        <taxon>organismal metagenomes</taxon>
    </lineage>
</organism>
<dbReference type="SUPFAM" id="SSF75005">
    <property type="entry name" value="Arabinanase/levansucrase/invertase"/>
    <property type="match status" value="1"/>
</dbReference>
<proteinExistence type="predicted"/>
<comment type="caution">
    <text evidence="1">The sequence shown here is derived from an EMBL/GenBank/DDBJ whole genome shotgun (WGS) entry which is preliminary data.</text>
</comment>
<name>K1TQ45_9ZZZZ</name>
<evidence type="ECO:0000313" key="1">
    <source>
        <dbReference type="EMBL" id="EKC75222.1"/>
    </source>
</evidence>
<dbReference type="InterPro" id="IPR023296">
    <property type="entry name" value="Glyco_hydro_beta-prop_sf"/>
</dbReference>
<dbReference type="EMBL" id="AJWY01003483">
    <property type="protein sequence ID" value="EKC75222.1"/>
    <property type="molecule type" value="Genomic_DNA"/>
</dbReference>
<dbReference type="Gene3D" id="2.115.10.20">
    <property type="entry name" value="Glycosyl hydrolase domain, family 43"/>
    <property type="match status" value="1"/>
</dbReference>
<gene>
    <name evidence="1" type="ORF">LEA_05330</name>
</gene>
<dbReference type="AlphaFoldDB" id="K1TQ45"/>
<protein>
    <submittedName>
        <fullName evidence="1">Beta-xylosidase</fullName>
    </submittedName>
</protein>
<reference evidence="1" key="1">
    <citation type="journal article" date="2013" name="Environ. Microbiol.">
        <title>Microbiota from the distal guts of lean and obese adolescents exhibit partial functional redundancy besides clear differences in community structure.</title>
        <authorList>
            <person name="Ferrer M."/>
            <person name="Ruiz A."/>
            <person name="Lanza F."/>
            <person name="Haange S.B."/>
            <person name="Oberbach A."/>
            <person name="Till H."/>
            <person name="Bargiela R."/>
            <person name="Campoy C."/>
            <person name="Segura M.T."/>
            <person name="Richter M."/>
            <person name="von Bergen M."/>
            <person name="Seifert J."/>
            <person name="Suarez A."/>
        </authorList>
    </citation>
    <scope>NUCLEOTIDE SEQUENCE</scope>
</reference>
<feature type="non-terminal residue" evidence="1">
    <location>
        <position position="108"/>
    </location>
</feature>
<accession>K1TQ45</accession>
<sequence>MGAAGIKQAVSDRVNSDYKYNARWYDPEPTACEAPNLWKRIGEDRWVLMYDVYGQKVHNFGFSETSDFVHFTPLGQFNQGVMRTTNFTSPKHGAIIHLTRQEAERLAE</sequence>